<dbReference type="GeneID" id="66078424"/>
<evidence type="ECO:0000313" key="10">
    <source>
        <dbReference type="Proteomes" id="UP001049176"/>
    </source>
</evidence>
<dbReference type="OrthoDB" id="1939643at2759"/>
<dbReference type="InterPro" id="IPR028386">
    <property type="entry name" value="CENP-C/Mif2/cnp3"/>
</dbReference>
<dbReference type="KEGG" id="more:E1B28_009348"/>
<dbReference type="Pfam" id="PF11699">
    <property type="entry name" value="CENP-C_C"/>
    <property type="match status" value="1"/>
</dbReference>
<dbReference type="SUPFAM" id="SSF51182">
    <property type="entry name" value="RmlC-like cupins"/>
    <property type="match status" value="1"/>
</dbReference>
<evidence type="ECO:0000256" key="5">
    <source>
        <dbReference type="ARBA" id="ARBA00057947"/>
    </source>
</evidence>
<dbReference type="EMBL" id="CM032185">
    <property type="protein sequence ID" value="KAG7093056.1"/>
    <property type="molecule type" value="Genomic_DNA"/>
</dbReference>
<sequence>MDREDTQTPRPPSPTDSSTSASTISTYVDAKSEESSDITITRQSTSGTNTKSETEEASLDSSLQESRFTVVDIPDSLEDGRSTATQGPSGHNSDSASAGVGQNGDAGGSAGVALNRVDAGESSSAAGKGVSPPPRTKRNRTSSRIKRLSRQEDSSSSDSALPFPEQGWDDGTPRTGKVIQYKTGDEVERSLTCTAKLADSSMEATKSDWTFRKDFVDDSFVASGRLYLPPKALKSYKATNDNTYVFYVVEGAICAKIHETNYILCQGASFMVPRGNHYSIENISNRPAKIHFAQSREKHAHESEDPLHLTTSSTVADTKIPLARTRPLFLTSKVVILLSFLLEKLIKRLVKYQKVFQKLYVKYAMVVAKNVRSGPKAYLAFFFLGFLMRGIGFRKSFVPTIRVMVAGHSNGPREISV</sequence>
<evidence type="ECO:0000256" key="7">
    <source>
        <dbReference type="SAM" id="MobiDB-lite"/>
    </source>
</evidence>
<feature type="domain" description="Mif2/CENP-C cupin" evidence="8">
    <location>
        <begin position="212"/>
        <end position="294"/>
    </location>
</feature>
<evidence type="ECO:0000256" key="1">
    <source>
        <dbReference type="ARBA" id="ARBA00004123"/>
    </source>
</evidence>
<comment type="caution">
    <text evidence="9">The sequence shown here is derived from an EMBL/GenBank/DDBJ whole genome shotgun (WGS) entry which is preliminary data.</text>
</comment>
<dbReference type="PANTHER" id="PTHR16684">
    <property type="entry name" value="CENTROMERE PROTEIN C"/>
    <property type="match status" value="1"/>
</dbReference>
<dbReference type="InterPro" id="IPR025974">
    <property type="entry name" value="Mif2/CENP-C_cupin"/>
</dbReference>
<dbReference type="InterPro" id="IPR014710">
    <property type="entry name" value="RmlC-like_jellyroll"/>
</dbReference>
<name>A0A9P7S0A5_9AGAR</name>
<feature type="region of interest" description="Disordered" evidence="7">
    <location>
        <begin position="1"/>
        <end position="176"/>
    </location>
</feature>
<dbReference type="GO" id="GO:0051382">
    <property type="term" value="P:kinetochore assembly"/>
    <property type="evidence" value="ECO:0007669"/>
    <property type="project" value="InterPro"/>
</dbReference>
<feature type="compositionally biased region" description="Polar residues" evidence="7">
    <location>
        <begin position="37"/>
        <end position="51"/>
    </location>
</feature>
<evidence type="ECO:0000256" key="6">
    <source>
        <dbReference type="ARBA" id="ARBA00075033"/>
    </source>
</evidence>
<dbReference type="PANTHER" id="PTHR16684:SF11">
    <property type="entry name" value="CENTROMERE PROTEIN C"/>
    <property type="match status" value="1"/>
</dbReference>
<feature type="compositionally biased region" description="Basic residues" evidence="7">
    <location>
        <begin position="135"/>
        <end position="148"/>
    </location>
</feature>
<evidence type="ECO:0000259" key="8">
    <source>
        <dbReference type="Pfam" id="PF11699"/>
    </source>
</evidence>
<dbReference type="GO" id="GO:0000776">
    <property type="term" value="C:kinetochore"/>
    <property type="evidence" value="ECO:0007669"/>
    <property type="project" value="InterPro"/>
</dbReference>
<dbReference type="GO" id="GO:0051315">
    <property type="term" value="P:attachment of mitotic spindle microtubules to kinetochore"/>
    <property type="evidence" value="ECO:0007669"/>
    <property type="project" value="TreeGrafter"/>
</dbReference>
<feature type="compositionally biased region" description="Polar residues" evidence="7">
    <location>
        <begin position="82"/>
        <end position="96"/>
    </location>
</feature>
<dbReference type="CDD" id="cd06993">
    <property type="entry name" value="cupin_CENP-C_C"/>
    <property type="match status" value="1"/>
</dbReference>
<keyword evidence="10" id="KW-1185">Reference proteome</keyword>
<dbReference type="GO" id="GO:0005634">
    <property type="term" value="C:nucleus"/>
    <property type="evidence" value="ECO:0007669"/>
    <property type="project" value="UniProtKB-SubCell"/>
</dbReference>
<evidence type="ECO:0000256" key="2">
    <source>
        <dbReference type="ARBA" id="ARBA00010291"/>
    </source>
</evidence>
<comment type="function">
    <text evidence="5">Component of the kinetochore, a multiprotein complex that assembles on centromeric DNA and attaches chromosomes to spindle microtubules, mediating chromosome segregation and sister chromatid segregation during meiosis and mitosis. Component of the inner kinetochore constitutive centromere-associated network (CCAN), which serves as a structural platform for outer kinetochore assembly.</text>
</comment>
<evidence type="ECO:0000256" key="3">
    <source>
        <dbReference type="ARBA" id="ARBA00023125"/>
    </source>
</evidence>
<feature type="compositionally biased region" description="Low complexity" evidence="7">
    <location>
        <begin position="15"/>
        <end position="26"/>
    </location>
</feature>
<dbReference type="AlphaFoldDB" id="A0A9P7S0A5"/>
<dbReference type="GO" id="GO:0019237">
    <property type="term" value="F:centromeric DNA binding"/>
    <property type="evidence" value="ECO:0007669"/>
    <property type="project" value="InterPro"/>
</dbReference>
<protein>
    <recommendedName>
        <fullName evidence="6">CENP-C homolog</fullName>
    </recommendedName>
</protein>
<dbReference type="Gene3D" id="2.60.120.10">
    <property type="entry name" value="Jelly Rolls"/>
    <property type="match status" value="1"/>
</dbReference>
<evidence type="ECO:0000313" key="9">
    <source>
        <dbReference type="EMBL" id="KAG7093056.1"/>
    </source>
</evidence>
<proteinExistence type="inferred from homology"/>
<evidence type="ECO:0000256" key="4">
    <source>
        <dbReference type="ARBA" id="ARBA00023242"/>
    </source>
</evidence>
<keyword evidence="3" id="KW-0238">DNA-binding</keyword>
<comment type="subcellular location">
    <subcellularLocation>
        <location evidence="1">Nucleus</location>
    </subcellularLocation>
</comment>
<keyword evidence="4" id="KW-0539">Nucleus</keyword>
<reference evidence="9" key="1">
    <citation type="journal article" date="2021" name="Genome Biol. Evol.">
        <title>The assembled and annotated genome of the fairy-ring fungus Marasmius oreades.</title>
        <authorList>
            <person name="Hiltunen M."/>
            <person name="Ament-Velasquez S.L."/>
            <person name="Johannesson H."/>
        </authorList>
    </citation>
    <scope>NUCLEOTIDE SEQUENCE</scope>
    <source>
        <strain evidence="9">03SP1</strain>
    </source>
</reference>
<dbReference type="FunFam" id="2.60.120.10:FF:000033">
    <property type="entry name" value="Centromere protein C 1"/>
    <property type="match status" value="1"/>
</dbReference>
<dbReference type="GO" id="GO:0051455">
    <property type="term" value="P:spindle attachment to meiosis I kinetochore"/>
    <property type="evidence" value="ECO:0007669"/>
    <property type="project" value="TreeGrafter"/>
</dbReference>
<gene>
    <name evidence="9" type="ORF">E1B28_009348</name>
</gene>
<dbReference type="InterPro" id="IPR011051">
    <property type="entry name" value="RmlC_Cupin_sf"/>
</dbReference>
<accession>A0A9P7S0A5</accession>
<organism evidence="9 10">
    <name type="scientific">Marasmius oreades</name>
    <name type="common">fairy-ring Marasmius</name>
    <dbReference type="NCBI Taxonomy" id="181124"/>
    <lineage>
        <taxon>Eukaryota</taxon>
        <taxon>Fungi</taxon>
        <taxon>Dikarya</taxon>
        <taxon>Basidiomycota</taxon>
        <taxon>Agaricomycotina</taxon>
        <taxon>Agaricomycetes</taxon>
        <taxon>Agaricomycetidae</taxon>
        <taxon>Agaricales</taxon>
        <taxon>Marasmiineae</taxon>
        <taxon>Marasmiaceae</taxon>
        <taxon>Marasmius</taxon>
    </lineage>
</organism>
<dbReference type="Proteomes" id="UP001049176">
    <property type="component" value="Chromosome 5"/>
</dbReference>
<dbReference type="RefSeq" id="XP_043009526.1">
    <property type="nucleotide sequence ID" value="XM_043154235.1"/>
</dbReference>
<feature type="compositionally biased region" description="Gly residues" evidence="7">
    <location>
        <begin position="101"/>
        <end position="110"/>
    </location>
</feature>
<comment type="similarity">
    <text evidence="2">Belongs to the CENP-C/MIF2 family.</text>
</comment>